<dbReference type="PANTHER" id="PTHR31232:SF142">
    <property type="entry name" value="S-PROTEIN HOMOLOG"/>
    <property type="match status" value="1"/>
</dbReference>
<feature type="signal peptide" evidence="6">
    <location>
        <begin position="1"/>
        <end position="20"/>
    </location>
</feature>
<evidence type="ECO:0000313" key="10">
    <source>
        <dbReference type="Proteomes" id="UP000321947"/>
    </source>
</evidence>
<comment type="caution">
    <text evidence="7">The sequence shown here is derived from an EMBL/GenBank/DDBJ whole genome shotgun (WGS) entry which is preliminary data.</text>
</comment>
<dbReference type="GO" id="GO:0060320">
    <property type="term" value="P:rejection of self pollen"/>
    <property type="evidence" value="ECO:0007669"/>
    <property type="project" value="UniProtKB-KW"/>
</dbReference>
<evidence type="ECO:0000256" key="4">
    <source>
        <dbReference type="ARBA" id="ARBA00022525"/>
    </source>
</evidence>
<dbReference type="OrthoDB" id="1900999at2759"/>
<name>A0A5A7U887_CUCMM</name>
<comment type="subcellular location">
    <subcellularLocation>
        <location evidence="1 6">Secreted</location>
    </subcellularLocation>
</comment>
<feature type="chain" id="PRO_5042655723" description="S-protein homolog" evidence="6">
    <location>
        <begin position="21"/>
        <end position="148"/>
    </location>
</feature>
<dbReference type="EMBL" id="SSTD01013081">
    <property type="protein sequence ID" value="TYK07843.1"/>
    <property type="molecule type" value="Genomic_DNA"/>
</dbReference>
<gene>
    <name evidence="8" type="ORF">E5676_scaffold1737G001440</name>
    <name evidence="7" type="ORF">E6C27_scaffold673G00570</name>
</gene>
<organism evidence="7 9">
    <name type="scientific">Cucumis melo var. makuwa</name>
    <name type="common">Oriental melon</name>
    <dbReference type="NCBI Taxonomy" id="1194695"/>
    <lineage>
        <taxon>Eukaryota</taxon>
        <taxon>Viridiplantae</taxon>
        <taxon>Streptophyta</taxon>
        <taxon>Embryophyta</taxon>
        <taxon>Tracheophyta</taxon>
        <taxon>Spermatophyta</taxon>
        <taxon>Magnoliopsida</taxon>
        <taxon>eudicotyledons</taxon>
        <taxon>Gunneridae</taxon>
        <taxon>Pentapetalae</taxon>
        <taxon>rosids</taxon>
        <taxon>fabids</taxon>
        <taxon>Cucurbitales</taxon>
        <taxon>Cucurbitaceae</taxon>
        <taxon>Benincaseae</taxon>
        <taxon>Cucumis</taxon>
    </lineage>
</organism>
<evidence type="ECO:0000313" key="8">
    <source>
        <dbReference type="EMBL" id="TYK07843.1"/>
    </source>
</evidence>
<dbReference type="PANTHER" id="PTHR31232">
    <property type="match status" value="1"/>
</dbReference>
<evidence type="ECO:0000256" key="6">
    <source>
        <dbReference type="RuleBase" id="RU367044"/>
    </source>
</evidence>
<evidence type="ECO:0000256" key="3">
    <source>
        <dbReference type="ARBA" id="ARBA00022471"/>
    </source>
</evidence>
<evidence type="ECO:0000256" key="2">
    <source>
        <dbReference type="ARBA" id="ARBA00005581"/>
    </source>
</evidence>
<keyword evidence="3 6" id="KW-0713">Self-incompatibility</keyword>
<evidence type="ECO:0000256" key="1">
    <source>
        <dbReference type="ARBA" id="ARBA00004613"/>
    </source>
</evidence>
<reference evidence="9 10" key="1">
    <citation type="submission" date="2019-08" db="EMBL/GenBank/DDBJ databases">
        <title>Draft genome sequences of two oriental melons (Cucumis melo L. var makuwa).</title>
        <authorList>
            <person name="Kwon S.-Y."/>
        </authorList>
    </citation>
    <scope>NUCLEOTIDE SEQUENCE [LARGE SCALE GENOMIC DNA]</scope>
    <source>
        <strain evidence="10">cv. Chang Bougi</strain>
        <strain evidence="9">cv. SW 3</strain>
        <tissue evidence="7">Leaf</tissue>
    </source>
</reference>
<dbReference type="AlphaFoldDB" id="A0A5A7U887"/>
<dbReference type="EMBL" id="SSTE01011804">
    <property type="protein sequence ID" value="KAA0050597.1"/>
    <property type="molecule type" value="Genomic_DNA"/>
</dbReference>
<dbReference type="Proteomes" id="UP000321947">
    <property type="component" value="Unassembled WGS sequence"/>
</dbReference>
<proteinExistence type="inferred from homology"/>
<evidence type="ECO:0000256" key="5">
    <source>
        <dbReference type="ARBA" id="ARBA00022729"/>
    </source>
</evidence>
<dbReference type="InterPro" id="IPR010264">
    <property type="entry name" value="Self-incomp_S1"/>
</dbReference>
<dbReference type="Proteomes" id="UP000321393">
    <property type="component" value="Unassembled WGS sequence"/>
</dbReference>
<keyword evidence="5 6" id="KW-0732">Signal</keyword>
<sequence length="148" mass="17828">MMMRNVVVLWLLMATWVAEAQISKDVVIRVPPVRYFIHVANDLTNQDMFVHCQSKDDDLRIQHLVHRGDEFRWNFKENFWKTTLFWCRLEKSDAHVSFNVFWPESKHHWLRDRCGSQGVCIWSAKDDGIYLRNLPAQNEEFVHKWIII</sequence>
<comment type="similarity">
    <text evidence="2 6">Belongs to the plant self-incompatibility (S1) protein family.</text>
</comment>
<dbReference type="GO" id="GO:0005576">
    <property type="term" value="C:extracellular region"/>
    <property type="evidence" value="ECO:0007669"/>
    <property type="project" value="UniProtKB-SubCell"/>
</dbReference>
<dbReference type="Pfam" id="PF05938">
    <property type="entry name" value="Self-incomp_S1"/>
    <property type="match status" value="1"/>
</dbReference>
<evidence type="ECO:0000313" key="7">
    <source>
        <dbReference type="EMBL" id="KAA0050597.1"/>
    </source>
</evidence>
<accession>A0A5A7U887</accession>
<evidence type="ECO:0000313" key="9">
    <source>
        <dbReference type="Proteomes" id="UP000321393"/>
    </source>
</evidence>
<keyword evidence="4 6" id="KW-0964">Secreted</keyword>
<protein>
    <recommendedName>
        <fullName evidence="6">S-protein homolog</fullName>
    </recommendedName>
</protein>